<dbReference type="InterPro" id="IPR051693">
    <property type="entry name" value="UPF0046_metallophosphoest"/>
</dbReference>
<gene>
    <name evidence="1" type="ORF">QTP70_018952</name>
</gene>
<evidence type="ECO:0000313" key="1">
    <source>
        <dbReference type="EMBL" id="KAK3517812.1"/>
    </source>
</evidence>
<reference evidence="1" key="1">
    <citation type="submission" date="2023-06" db="EMBL/GenBank/DDBJ databases">
        <title>Male Hemibagrus guttatus genome.</title>
        <authorList>
            <person name="Bian C."/>
        </authorList>
    </citation>
    <scope>NUCLEOTIDE SEQUENCE</scope>
    <source>
        <strain evidence="1">Male_cb2023</strain>
        <tissue evidence="1">Muscle</tissue>
    </source>
</reference>
<dbReference type="PANTHER" id="PTHR12905">
    <property type="entry name" value="METALLOPHOSPHOESTERASE"/>
    <property type="match status" value="1"/>
</dbReference>
<accession>A0AAE0QCL5</accession>
<dbReference type="Proteomes" id="UP001274896">
    <property type="component" value="Unassembled WGS sequence"/>
</dbReference>
<dbReference type="EMBL" id="JAUCMX010000018">
    <property type="protein sequence ID" value="KAK3517812.1"/>
    <property type="molecule type" value="Genomic_DNA"/>
</dbReference>
<dbReference type="Gene3D" id="3.60.21.10">
    <property type="match status" value="1"/>
</dbReference>
<dbReference type="AlphaFoldDB" id="A0AAE0QCL5"/>
<dbReference type="PANTHER" id="PTHR12905:SF31">
    <property type="entry name" value="METALLOPHOSPHOESTERASE DOMAIN-CONTAINING PROTEIN 1"/>
    <property type="match status" value="1"/>
</dbReference>
<organism evidence="1 2">
    <name type="scientific">Hemibagrus guttatus</name>
    <dbReference type="NCBI Taxonomy" id="175788"/>
    <lineage>
        <taxon>Eukaryota</taxon>
        <taxon>Metazoa</taxon>
        <taxon>Chordata</taxon>
        <taxon>Craniata</taxon>
        <taxon>Vertebrata</taxon>
        <taxon>Euteleostomi</taxon>
        <taxon>Actinopterygii</taxon>
        <taxon>Neopterygii</taxon>
        <taxon>Teleostei</taxon>
        <taxon>Ostariophysi</taxon>
        <taxon>Siluriformes</taxon>
        <taxon>Bagridae</taxon>
        <taxon>Hemibagrus</taxon>
    </lineage>
</organism>
<sequence length="131" mass="14879">MLISTSQPWYYGWGFNLPRGQALLDKWNQIPDSTDILLTHCPPLGFLDWVPRKMQRVGCMELLNTVQRRVQPKLHVFGHIHEGKLACINPTYSYGMMTDGTTTFVNASACTVNFQPMNPPIVFDLPNPRSS</sequence>
<evidence type="ECO:0008006" key="3">
    <source>
        <dbReference type="Google" id="ProtNLM"/>
    </source>
</evidence>
<proteinExistence type="predicted"/>
<evidence type="ECO:0000313" key="2">
    <source>
        <dbReference type="Proteomes" id="UP001274896"/>
    </source>
</evidence>
<dbReference type="SUPFAM" id="SSF56300">
    <property type="entry name" value="Metallo-dependent phosphatases"/>
    <property type="match status" value="1"/>
</dbReference>
<comment type="caution">
    <text evidence="1">The sequence shown here is derived from an EMBL/GenBank/DDBJ whole genome shotgun (WGS) entry which is preliminary data.</text>
</comment>
<name>A0AAE0QCL5_9TELE</name>
<protein>
    <recommendedName>
        <fullName evidence="3">Metallophosphoesterase domain-containing protein 1</fullName>
    </recommendedName>
</protein>
<keyword evidence="2" id="KW-1185">Reference proteome</keyword>
<dbReference type="InterPro" id="IPR029052">
    <property type="entry name" value="Metallo-depent_PP-like"/>
</dbReference>